<evidence type="ECO:0000313" key="1">
    <source>
        <dbReference type="EMBL" id="KAK9148172.1"/>
    </source>
</evidence>
<gene>
    <name evidence="1" type="ORF">Scep_006929</name>
</gene>
<dbReference type="EMBL" id="JBBNAG010000003">
    <property type="protein sequence ID" value="KAK9148172.1"/>
    <property type="molecule type" value="Genomic_DNA"/>
</dbReference>
<comment type="caution">
    <text evidence="1">The sequence shown here is derived from an EMBL/GenBank/DDBJ whole genome shotgun (WGS) entry which is preliminary data.</text>
</comment>
<reference evidence="1 2" key="1">
    <citation type="submission" date="2024-01" db="EMBL/GenBank/DDBJ databases">
        <title>Genome assemblies of Stephania.</title>
        <authorList>
            <person name="Yang L."/>
        </authorList>
    </citation>
    <scope>NUCLEOTIDE SEQUENCE [LARGE SCALE GENOMIC DNA]</scope>
    <source>
        <strain evidence="1">JXDWG</strain>
        <tissue evidence="1">Leaf</tissue>
    </source>
</reference>
<organism evidence="1 2">
    <name type="scientific">Stephania cephalantha</name>
    <dbReference type="NCBI Taxonomy" id="152367"/>
    <lineage>
        <taxon>Eukaryota</taxon>
        <taxon>Viridiplantae</taxon>
        <taxon>Streptophyta</taxon>
        <taxon>Embryophyta</taxon>
        <taxon>Tracheophyta</taxon>
        <taxon>Spermatophyta</taxon>
        <taxon>Magnoliopsida</taxon>
        <taxon>Ranunculales</taxon>
        <taxon>Menispermaceae</taxon>
        <taxon>Menispermoideae</taxon>
        <taxon>Cissampelideae</taxon>
        <taxon>Stephania</taxon>
    </lineage>
</organism>
<sequence length="74" mass="8611">MGVGWGRWLFRFHKEAVSKARDQPHDSLHTSSYGKISCLTSICEYGQKRLFMEMWGTSSCVGNLGRNEWSHFRK</sequence>
<proteinExistence type="predicted"/>
<protein>
    <submittedName>
        <fullName evidence="1">Uncharacterized protein</fullName>
    </submittedName>
</protein>
<keyword evidence="2" id="KW-1185">Reference proteome</keyword>
<dbReference type="Proteomes" id="UP001419268">
    <property type="component" value="Unassembled WGS sequence"/>
</dbReference>
<evidence type="ECO:0000313" key="2">
    <source>
        <dbReference type="Proteomes" id="UP001419268"/>
    </source>
</evidence>
<accession>A0AAP0KBF8</accession>
<name>A0AAP0KBF8_9MAGN</name>
<dbReference type="AlphaFoldDB" id="A0AAP0KBF8"/>